<evidence type="ECO:0000313" key="3">
    <source>
        <dbReference type="Proteomes" id="UP000587942"/>
    </source>
</evidence>
<name>A0A846TF23_9BACI</name>
<accession>A0A846TF23</accession>
<dbReference type="RefSeq" id="WP_167831253.1">
    <property type="nucleotide sequence ID" value="NZ_JAAVUM010000002.1"/>
</dbReference>
<gene>
    <name evidence="2" type="ORF">GWK17_04715</name>
</gene>
<evidence type="ECO:0000313" key="2">
    <source>
        <dbReference type="EMBL" id="NKE04774.1"/>
    </source>
</evidence>
<feature type="coiled-coil region" evidence="1">
    <location>
        <begin position="58"/>
        <end position="85"/>
    </location>
</feature>
<reference evidence="2 3" key="1">
    <citation type="submission" date="2020-03" db="EMBL/GenBank/DDBJ databases">
        <authorList>
            <person name="Sun Q."/>
        </authorList>
    </citation>
    <scope>NUCLEOTIDE SEQUENCE [LARGE SCALE GENOMIC DNA]</scope>
    <source>
        <strain evidence="2 3">KACC 21451</strain>
    </source>
</reference>
<organism evidence="2 3">
    <name type="scientific">Mesobacillus selenatarsenatis</name>
    <dbReference type="NCBI Taxonomy" id="388741"/>
    <lineage>
        <taxon>Bacteria</taxon>
        <taxon>Bacillati</taxon>
        <taxon>Bacillota</taxon>
        <taxon>Bacilli</taxon>
        <taxon>Bacillales</taxon>
        <taxon>Bacillaceae</taxon>
        <taxon>Mesobacillus</taxon>
    </lineage>
</organism>
<dbReference type="EMBL" id="JAAVUM010000002">
    <property type="protein sequence ID" value="NKE04774.1"/>
    <property type="molecule type" value="Genomic_DNA"/>
</dbReference>
<proteinExistence type="predicted"/>
<sequence length="359" mass="38373">MIKVNIDRVRDSSASLHTISSKLDQLESQLFSLNYAVDSRIKARKGINSSLWLSNRQIRELETNVKALKSFINVATQKYENAEKNVEKRAQHMLKIAGEKAQSLEVCKIPGNGKTPDKVKSTNAVRWDQGLADFLTHNEINLIRDMLVELPLSGLPAYYHLPRFIVDGKYLKVLNSETYHGGHGLARRYTIENIKNNKYPHATKLYNISKWVKGINVVAKVAPWLSGGAEAYNELTTEKKISVERKVSNAVIAGGASVGVGVAGAKIGAAVGTFIAPGVGTVAGAVIGAGVGVLSAYVGDKLLKAEIWGSGKNKKSTLGVVQDVVGDGVEAVGSAVKGAAEWVGGLFNSKPKTGAVSPG</sequence>
<protein>
    <submittedName>
        <fullName evidence="2">Uncharacterized protein</fullName>
    </submittedName>
</protein>
<evidence type="ECO:0000256" key="1">
    <source>
        <dbReference type="SAM" id="Coils"/>
    </source>
</evidence>
<keyword evidence="1" id="KW-0175">Coiled coil</keyword>
<comment type="caution">
    <text evidence="2">The sequence shown here is derived from an EMBL/GenBank/DDBJ whole genome shotgun (WGS) entry which is preliminary data.</text>
</comment>
<dbReference type="AlphaFoldDB" id="A0A846TF23"/>
<dbReference type="Proteomes" id="UP000587942">
    <property type="component" value="Unassembled WGS sequence"/>
</dbReference>